<evidence type="ECO:0000313" key="2">
    <source>
        <dbReference type="Proteomes" id="UP000318483"/>
    </source>
</evidence>
<dbReference type="KEGG" id="lit:FPZ52_18470"/>
<sequence length="93" mass="9414">MVEETTSATTKRAATGGLPMVSATCPMGIEVHADEGGPVYINGNEAALQKFSDSYYEASGGTTTVSLSINPDRTMSVSYTGAGGANGVCTITS</sequence>
<dbReference type="OrthoDB" id="964913at2"/>
<dbReference type="Proteomes" id="UP000318483">
    <property type="component" value="Plasmid unnamed4"/>
</dbReference>
<dbReference type="EMBL" id="CP042265">
    <property type="protein sequence ID" value="QDY71740.1"/>
    <property type="molecule type" value="Genomic_DNA"/>
</dbReference>
<keyword evidence="2" id="KW-1185">Reference proteome</keyword>
<accession>A0A5B8JCB1</accession>
<protein>
    <submittedName>
        <fullName evidence="1">Uncharacterized protein</fullName>
    </submittedName>
</protein>
<dbReference type="AlphaFoldDB" id="A0A5B8JCB1"/>
<gene>
    <name evidence="1" type="ORF">FPZ52_18470</name>
</gene>
<name>A0A5B8JCB1_9RHOB</name>
<organism evidence="1 2">
    <name type="scientific">Qingshengfaniella alkalisoli</name>
    <dbReference type="NCBI Taxonomy" id="2599296"/>
    <lineage>
        <taxon>Bacteria</taxon>
        <taxon>Pseudomonadati</taxon>
        <taxon>Pseudomonadota</taxon>
        <taxon>Alphaproteobacteria</taxon>
        <taxon>Rhodobacterales</taxon>
        <taxon>Paracoccaceae</taxon>
        <taxon>Qingshengfaniella</taxon>
    </lineage>
</organism>
<evidence type="ECO:0000313" key="1">
    <source>
        <dbReference type="EMBL" id="QDY71740.1"/>
    </source>
</evidence>
<proteinExistence type="predicted"/>
<reference evidence="1 2" key="1">
    <citation type="submission" date="2019-07" db="EMBL/GenBank/DDBJ databases">
        <title>Litoreibacter alkalisoli sp. nov., isolated from saline-alkaline soil.</title>
        <authorList>
            <person name="Wang S."/>
            <person name="Xu L."/>
            <person name="Xing Y.-T."/>
            <person name="Sun J.-Q."/>
        </authorList>
    </citation>
    <scope>NUCLEOTIDE SEQUENCE [LARGE SCALE GENOMIC DNA]</scope>
    <source>
        <strain evidence="1 2">LN3S51</strain>
        <plasmid evidence="1 2">unnamed4</plasmid>
    </source>
</reference>
<geneLocation type="plasmid" evidence="1 2">
    <name>unnamed4</name>
</geneLocation>
<keyword evidence="1" id="KW-0614">Plasmid</keyword>